<dbReference type="InterPro" id="IPR050742">
    <property type="entry name" value="Helicase_Restrict-Modif_Enz"/>
</dbReference>
<keyword evidence="3" id="KW-0255">Endonuclease</keyword>
<name>A0A367XCM8_9PROT</name>
<keyword evidence="1" id="KW-0175">Coiled coil</keyword>
<dbReference type="CDD" id="cd18032">
    <property type="entry name" value="DEXHc_RE_I_III_res"/>
    <property type="match status" value="1"/>
</dbReference>
<dbReference type="Proteomes" id="UP000252266">
    <property type="component" value="Unassembled WGS sequence"/>
</dbReference>
<keyword evidence="3" id="KW-0540">Nuclease</keyword>
<dbReference type="InterPro" id="IPR007409">
    <property type="entry name" value="Restrct_endonuc_type1_HsdR_N"/>
</dbReference>
<dbReference type="Pfam" id="PF08463">
    <property type="entry name" value="EcoEI_R_C"/>
    <property type="match status" value="1"/>
</dbReference>
<dbReference type="InterPro" id="IPR013670">
    <property type="entry name" value="EcoEI_R_C_dom"/>
</dbReference>
<dbReference type="InterPro" id="IPR006935">
    <property type="entry name" value="Helicase/UvrB_N"/>
</dbReference>
<dbReference type="InterPro" id="IPR014001">
    <property type="entry name" value="Helicase_ATP-bd"/>
</dbReference>
<dbReference type="GO" id="GO:0009307">
    <property type="term" value="P:DNA restriction-modification system"/>
    <property type="evidence" value="ECO:0007669"/>
    <property type="project" value="UniProtKB-KW"/>
</dbReference>
<dbReference type="Pfam" id="PF00271">
    <property type="entry name" value="Helicase_C"/>
    <property type="match status" value="1"/>
</dbReference>
<dbReference type="CDD" id="cd18799">
    <property type="entry name" value="SF2_C_EcoAI-like"/>
    <property type="match status" value="1"/>
</dbReference>
<dbReference type="SUPFAM" id="SSF52540">
    <property type="entry name" value="P-loop containing nucleoside triphosphate hydrolases"/>
    <property type="match status" value="2"/>
</dbReference>
<sequence>MESVNFEMLRKERPILADHGGFAEQYAYSDPSSALVKLRNLGEQLTKSVYWELRLEKPQDADFFQLLNAPAFAAAVPEVIRTKFHAIRKEGNRAAHGGSVESKTALWILEEAYAVSAWFAVRCLTATPSDIAKFQKPSPNEGREAELEAAKDKLEKQLDTALDQLAKVKATYSAETVTPETQAKGQQVADALSFNEATTRKRLIDVALAEVGWDVNKPDDVTLEEEVGFQPTDSGIGYADYVLWDDNGKPLAVIEAKRTAQSEERGRKQAQLYADGLEKKHGQRPVIFYTNGYNTWIWDDAQNYPPRRLFGFYSKRSLQNLVTFQRVNKKALNSVAPKSEIAGRIYQVETIKRVCEAFSNNRRKALIVQATGTGKTRVAISLTELLVRANWAKRVLFLCDRRELVKQAKNAFNDHMSEPLTVVSRHTVNDNKSRIFVSTYPSMMSVFQAFDTGFFDLIIADESHRSIYNRYRDLFRYFDSLQVGLTATPVEFISRNTYGLFECSNQDPTAFYSIEDGVKDGFLVPYEVYSHTTKFLREGIKYENLSEEQKRQLEEDGKDPEQLNHEAEQIDKQIFNKDTNRRIIRNLMENGIKEASGQLPGKSIIFARSHKHAVVLQKLFDEMYPQYGGKFCQIIDNHDPRAEQLIDDFKGQGTNDDLTIAISVDMLDTGIDVPEIVNLVFAKPVKSKVKFWQMIGRGTRLCPGLFGPGRDKAVFRIFDHWSNFEFFEQNKPEAEPSPPTSLMQRVFNARLDLAATALQALDLETFKTVTNLISLDVASLPDESISVKEKWLEIQTVRAVGVIEEFTPATATLLKNEISPLTQWINIRGHSDAYAFDLLITQLQLALFKKSGQFEDLKGDLLNAVNRLRPNLNQVKAKAETIKEVRSASFWANVDFASLERVRHELRSIMQYVEGGGGGPEITIPVVDIEEDAAEIEYGHRKSGIVSIDLAAYRKRVEAALRDLFDKNPILAKIRRGEPVSQEDLDALTSLVLTENPDVDLSLLREFYPDLADQLDDILRNIVGMDEEAVRGRFQEFVARHPSLTAKQTHFLRLLQSLIAQTGGIELERLVDAPFTKIDQDGIYGVFPDSDLQDDLLTIIRSFNTDRFEKTTNEAKP</sequence>
<evidence type="ECO:0000259" key="2">
    <source>
        <dbReference type="PROSITE" id="PS51192"/>
    </source>
</evidence>
<dbReference type="Pfam" id="PF13643">
    <property type="entry name" value="DUF4145"/>
    <property type="match status" value="1"/>
</dbReference>
<dbReference type="Pfam" id="PF04851">
    <property type="entry name" value="ResIII"/>
    <property type="match status" value="1"/>
</dbReference>
<comment type="caution">
    <text evidence="3">The sequence shown here is derived from an EMBL/GenBank/DDBJ whole genome shotgun (WGS) entry which is preliminary data.</text>
</comment>
<dbReference type="Gene3D" id="3.40.50.300">
    <property type="entry name" value="P-loop containing nucleotide triphosphate hydrolases"/>
    <property type="match status" value="2"/>
</dbReference>
<dbReference type="PANTHER" id="PTHR47396">
    <property type="entry name" value="TYPE I RESTRICTION ENZYME ECOKI R PROTEIN"/>
    <property type="match status" value="1"/>
</dbReference>
<dbReference type="SMART" id="SM00487">
    <property type="entry name" value="DEXDc"/>
    <property type="match status" value="1"/>
</dbReference>
<dbReference type="InterPro" id="IPR001650">
    <property type="entry name" value="Helicase_C-like"/>
</dbReference>
<keyword evidence="3" id="KW-0378">Hydrolase</keyword>
<dbReference type="EMBL" id="JPWJ01000003">
    <property type="protein sequence ID" value="RCK51404.1"/>
    <property type="molecule type" value="Genomic_DNA"/>
</dbReference>
<dbReference type="AlphaFoldDB" id="A0A367XCM8"/>
<dbReference type="PANTHER" id="PTHR47396:SF1">
    <property type="entry name" value="ATP-DEPENDENT HELICASE IRC3-RELATED"/>
    <property type="match status" value="1"/>
</dbReference>
<dbReference type="GO" id="GO:0009035">
    <property type="term" value="F:type I site-specific deoxyribonuclease activity"/>
    <property type="evidence" value="ECO:0007669"/>
    <property type="project" value="UniProtKB-EC"/>
</dbReference>
<accession>A0A367XCM8</accession>
<gene>
    <name evidence="3" type="ORF">TH44_07635</name>
</gene>
<dbReference type="GO" id="GO:0005829">
    <property type="term" value="C:cytosol"/>
    <property type="evidence" value="ECO:0007669"/>
    <property type="project" value="TreeGrafter"/>
</dbReference>
<proteinExistence type="predicted"/>
<dbReference type="Gene3D" id="3.90.1570.30">
    <property type="match status" value="1"/>
</dbReference>
<organism evidence="3 4">
    <name type="scientific">Thalassospira xiamenensis</name>
    <dbReference type="NCBI Taxonomy" id="220697"/>
    <lineage>
        <taxon>Bacteria</taxon>
        <taxon>Pseudomonadati</taxon>
        <taxon>Pseudomonadota</taxon>
        <taxon>Alphaproteobacteria</taxon>
        <taxon>Rhodospirillales</taxon>
        <taxon>Thalassospiraceae</taxon>
        <taxon>Thalassospira</taxon>
    </lineage>
</organism>
<feature type="domain" description="Helicase ATP-binding" evidence="2">
    <location>
        <begin position="356"/>
        <end position="489"/>
    </location>
</feature>
<dbReference type="PROSITE" id="PS51192">
    <property type="entry name" value="HELICASE_ATP_BIND_1"/>
    <property type="match status" value="1"/>
</dbReference>
<evidence type="ECO:0000256" key="1">
    <source>
        <dbReference type="SAM" id="Coils"/>
    </source>
</evidence>
<feature type="coiled-coil region" evidence="1">
    <location>
        <begin position="140"/>
        <end position="171"/>
    </location>
</feature>
<evidence type="ECO:0000313" key="3">
    <source>
        <dbReference type="EMBL" id="RCK51404.1"/>
    </source>
</evidence>
<dbReference type="InterPro" id="IPR027417">
    <property type="entry name" value="P-loop_NTPase"/>
</dbReference>
<dbReference type="Pfam" id="PF04313">
    <property type="entry name" value="HSDR_N"/>
    <property type="match status" value="1"/>
</dbReference>
<reference evidence="3 4" key="1">
    <citation type="submission" date="2014-07" db="EMBL/GenBank/DDBJ databases">
        <title>Draft genome sequence of Thalassospira xiamenensis IB13.</title>
        <authorList>
            <person name="Lai Q."/>
            <person name="Shao Z."/>
        </authorList>
    </citation>
    <scope>NUCLEOTIDE SEQUENCE [LARGE SCALE GENOMIC DNA]</scope>
    <source>
        <strain evidence="3 4">IB13</strain>
    </source>
</reference>
<dbReference type="GO" id="GO:0005524">
    <property type="term" value="F:ATP binding"/>
    <property type="evidence" value="ECO:0007669"/>
    <property type="project" value="UniProtKB-KW"/>
</dbReference>
<evidence type="ECO:0000313" key="4">
    <source>
        <dbReference type="Proteomes" id="UP000252266"/>
    </source>
</evidence>
<protein>
    <submittedName>
        <fullName evidence="3">Restriction endonuclease subunit R</fullName>
    </submittedName>
</protein>
<dbReference type="GO" id="GO:0003677">
    <property type="term" value="F:DNA binding"/>
    <property type="evidence" value="ECO:0007669"/>
    <property type="project" value="UniProtKB-KW"/>
</dbReference>
<dbReference type="InterPro" id="IPR025285">
    <property type="entry name" value="DUF4145"/>
</dbReference>